<proteinExistence type="predicted"/>
<evidence type="ECO:0000256" key="1">
    <source>
        <dbReference type="SAM" id="Coils"/>
    </source>
</evidence>
<accession>A0A8T0QZ27</accession>
<keyword evidence="3" id="KW-1133">Transmembrane helix</keyword>
<evidence type="ECO:0000313" key="4">
    <source>
        <dbReference type="EMBL" id="KAG2578592.1"/>
    </source>
</evidence>
<dbReference type="EMBL" id="CM029048">
    <property type="protein sequence ID" value="KAG2578592.1"/>
    <property type="molecule type" value="Genomic_DNA"/>
</dbReference>
<comment type="caution">
    <text evidence="4">The sequence shown here is derived from an EMBL/GenBank/DDBJ whole genome shotgun (WGS) entry which is preliminary data.</text>
</comment>
<feature type="compositionally biased region" description="Low complexity" evidence="2">
    <location>
        <begin position="1"/>
        <end position="15"/>
    </location>
</feature>
<keyword evidence="3" id="KW-0812">Transmembrane</keyword>
<protein>
    <submittedName>
        <fullName evidence="4">Uncharacterized protein</fullName>
    </submittedName>
</protein>
<keyword evidence="5" id="KW-1185">Reference proteome</keyword>
<keyword evidence="1" id="KW-0175">Coiled coil</keyword>
<evidence type="ECO:0000256" key="2">
    <source>
        <dbReference type="SAM" id="MobiDB-lite"/>
    </source>
</evidence>
<sequence>MATSSLRASGSSASIGQGGGPRGYDGLGAPVPYRVAPLAYEPAVMCRCGFKAPRWISWSDENPGHRYYRCRRGKTLLLDLRDAICRLKKENSELQIALRDGLEVLQVKEMNQALEMEIIEKTEELKAKDRKLEELNANLQDMAAKLSSRSICSSFSTVVCVFAVALVVGMLVG</sequence>
<feature type="transmembrane region" description="Helical" evidence="3">
    <location>
        <begin position="151"/>
        <end position="172"/>
    </location>
</feature>
<dbReference type="PANTHER" id="PTHR33248">
    <property type="entry name" value="ZINC ION-BINDING PROTEIN"/>
    <property type="match status" value="1"/>
</dbReference>
<dbReference type="Proteomes" id="UP000823388">
    <property type="component" value="Chromosome 6N"/>
</dbReference>
<evidence type="ECO:0000313" key="5">
    <source>
        <dbReference type="Proteomes" id="UP000823388"/>
    </source>
</evidence>
<evidence type="ECO:0000256" key="3">
    <source>
        <dbReference type="SAM" id="Phobius"/>
    </source>
</evidence>
<dbReference type="AlphaFoldDB" id="A0A8T0QZ27"/>
<keyword evidence="3" id="KW-0472">Membrane</keyword>
<gene>
    <name evidence="4" type="ORF">PVAP13_6NG124100</name>
</gene>
<name>A0A8T0QZ27_PANVG</name>
<feature type="region of interest" description="Disordered" evidence="2">
    <location>
        <begin position="1"/>
        <end position="21"/>
    </location>
</feature>
<organism evidence="4 5">
    <name type="scientific">Panicum virgatum</name>
    <name type="common">Blackwell switchgrass</name>
    <dbReference type="NCBI Taxonomy" id="38727"/>
    <lineage>
        <taxon>Eukaryota</taxon>
        <taxon>Viridiplantae</taxon>
        <taxon>Streptophyta</taxon>
        <taxon>Embryophyta</taxon>
        <taxon>Tracheophyta</taxon>
        <taxon>Spermatophyta</taxon>
        <taxon>Magnoliopsida</taxon>
        <taxon>Liliopsida</taxon>
        <taxon>Poales</taxon>
        <taxon>Poaceae</taxon>
        <taxon>PACMAD clade</taxon>
        <taxon>Panicoideae</taxon>
        <taxon>Panicodae</taxon>
        <taxon>Paniceae</taxon>
        <taxon>Panicinae</taxon>
        <taxon>Panicum</taxon>
        <taxon>Panicum sect. Hiantes</taxon>
    </lineage>
</organism>
<reference evidence="4" key="1">
    <citation type="submission" date="2020-05" db="EMBL/GenBank/DDBJ databases">
        <title>WGS assembly of Panicum virgatum.</title>
        <authorList>
            <person name="Lovell J.T."/>
            <person name="Jenkins J."/>
            <person name="Shu S."/>
            <person name="Juenger T.E."/>
            <person name="Schmutz J."/>
        </authorList>
    </citation>
    <scope>NUCLEOTIDE SEQUENCE</scope>
    <source>
        <strain evidence="4">AP13</strain>
    </source>
</reference>
<feature type="coiled-coil region" evidence="1">
    <location>
        <begin position="104"/>
        <end position="145"/>
    </location>
</feature>